<dbReference type="InterPro" id="IPR002471">
    <property type="entry name" value="Pept_S9_AS"/>
</dbReference>
<dbReference type="Pfam" id="PF00326">
    <property type="entry name" value="Peptidase_S9"/>
    <property type="match status" value="1"/>
</dbReference>
<dbReference type="GO" id="GO:0006508">
    <property type="term" value="P:proteolysis"/>
    <property type="evidence" value="ECO:0007669"/>
    <property type="project" value="UniProtKB-KW"/>
</dbReference>
<dbReference type="InterPro" id="IPR011042">
    <property type="entry name" value="6-blade_b-propeller_TolB-like"/>
</dbReference>
<dbReference type="Pfam" id="PF02897">
    <property type="entry name" value="Peptidase_S9_N"/>
    <property type="match status" value="1"/>
</dbReference>
<dbReference type="PANTHER" id="PTHR42776">
    <property type="entry name" value="SERINE PEPTIDASE S9 FAMILY MEMBER"/>
    <property type="match status" value="1"/>
</dbReference>
<dbReference type="Pfam" id="PF07676">
    <property type="entry name" value="PD40"/>
    <property type="match status" value="1"/>
</dbReference>
<dbReference type="AlphaFoldDB" id="D1CCV0"/>
<dbReference type="GO" id="GO:0004252">
    <property type="term" value="F:serine-type endopeptidase activity"/>
    <property type="evidence" value="ECO:0007669"/>
    <property type="project" value="InterPro"/>
</dbReference>
<dbReference type="HOGENOM" id="CLU_008615_3_2_0"/>
<evidence type="ECO:0000259" key="10">
    <source>
        <dbReference type="Pfam" id="PF02897"/>
    </source>
</evidence>
<dbReference type="InterPro" id="IPR011659">
    <property type="entry name" value="WD40"/>
</dbReference>
<feature type="domain" description="Peptidase S9 prolyl oligopeptidase catalytic" evidence="9">
    <location>
        <begin position="386"/>
        <end position="593"/>
    </location>
</feature>
<dbReference type="InterPro" id="IPR023302">
    <property type="entry name" value="Pept_S9A_N"/>
</dbReference>
<evidence type="ECO:0000256" key="3">
    <source>
        <dbReference type="ARBA" id="ARBA00022801"/>
    </source>
</evidence>
<dbReference type="KEGG" id="ttr:Tter_1709"/>
<evidence type="ECO:0000256" key="2">
    <source>
        <dbReference type="ARBA" id="ARBA00022670"/>
    </source>
</evidence>
<dbReference type="InterPro" id="IPR029058">
    <property type="entry name" value="AB_hydrolase_fold"/>
</dbReference>
<dbReference type="eggNOG" id="COG1506">
    <property type="taxonomic scope" value="Bacteria"/>
</dbReference>
<dbReference type="Gene3D" id="2.120.10.30">
    <property type="entry name" value="TolB, C-terminal domain"/>
    <property type="match status" value="2"/>
</dbReference>
<keyword evidence="4" id="KW-0720">Serine protease</keyword>
<gene>
    <name evidence="11" type="ordered locus">Tter_1709</name>
</gene>
<dbReference type="SUPFAM" id="SSF82171">
    <property type="entry name" value="DPP6 N-terminal domain-like"/>
    <property type="match status" value="1"/>
</dbReference>
<protein>
    <recommendedName>
        <fullName evidence="7">Acyl-peptide hydrolase</fullName>
    </recommendedName>
    <alternativeName>
        <fullName evidence="6">Acylaminoacyl-peptidase</fullName>
    </alternativeName>
</protein>
<dbReference type="Proteomes" id="UP000000323">
    <property type="component" value="Chromosome 1"/>
</dbReference>
<comment type="similarity">
    <text evidence="1">Belongs to the peptidase S9A family.</text>
</comment>
<evidence type="ECO:0000256" key="8">
    <source>
        <dbReference type="ARBA" id="ARBA00045885"/>
    </source>
</evidence>
<comment type="function">
    <text evidence="8">This enzyme catalyzes the hydrolysis of the N-terminal peptide bond of an N-acetylated peptide to generate an N-acetylated amino acid and a peptide with a free N-terminus. It preferentially cleaves off Ac-Ala, Ac-Met and Ac-Ser. Also, involved in the degradation of oxidized and glycated proteins.</text>
</comment>
<evidence type="ECO:0000259" key="9">
    <source>
        <dbReference type="Pfam" id="PF00326"/>
    </source>
</evidence>
<evidence type="ECO:0000256" key="6">
    <source>
        <dbReference type="ARBA" id="ARBA00032284"/>
    </source>
</evidence>
<dbReference type="InterPro" id="IPR002470">
    <property type="entry name" value="Peptidase_S9A"/>
</dbReference>
<evidence type="ECO:0000256" key="5">
    <source>
        <dbReference type="ARBA" id="ARBA00022990"/>
    </source>
</evidence>
<dbReference type="EMBL" id="CP001825">
    <property type="protein sequence ID" value="ACZ42615.1"/>
    <property type="molecule type" value="Genomic_DNA"/>
</dbReference>
<organism evidence="11 12">
    <name type="scientific">Thermobaculum terrenum (strain ATCC BAA-798 / CCMEE 7001 / YNP1)</name>
    <dbReference type="NCBI Taxonomy" id="525904"/>
    <lineage>
        <taxon>Bacteria</taxon>
        <taxon>Bacillati</taxon>
        <taxon>Chloroflexota</taxon>
        <taxon>Chloroflexia</taxon>
        <taxon>Candidatus Thermobaculales</taxon>
        <taxon>Candidatus Thermobaculaceae</taxon>
        <taxon>Thermobaculum</taxon>
    </lineage>
</organism>
<reference evidence="12" key="1">
    <citation type="journal article" date="2010" name="Stand. Genomic Sci.">
        <title>Complete genome sequence of 'Thermobaculum terrenum' type strain (YNP1).</title>
        <authorList>
            <person name="Kiss H."/>
            <person name="Cleland D."/>
            <person name="Lapidus A."/>
            <person name="Lucas S."/>
            <person name="Glavina Del Rio T."/>
            <person name="Nolan M."/>
            <person name="Tice H."/>
            <person name="Han C."/>
            <person name="Goodwin L."/>
            <person name="Pitluck S."/>
            <person name="Liolios K."/>
            <person name="Ivanova N."/>
            <person name="Mavromatis K."/>
            <person name="Ovchinnikova G."/>
            <person name="Pati A."/>
            <person name="Chen A."/>
            <person name="Palaniappan K."/>
            <person name="Land M."/>
            <person name="Hauser L."/>
            <person name="Chang Y."/>
            <person name="Jeffries C."/>
            <person name="Lu M."/>
            <person name="Brettin T."/>
            <person name="Detter J."/>
            <person name="Goker M."/>
            <person name="Tindall B."/>
            <person name="Beck B."/>
            <person name="McDermott T."/>
            <person name="Woyke T."/>
            <person name="Bristow J."/>
            <person name="Eisen J."/>
            <person name="Markowitz V."/>
            <person name="Hugenholtz P."/>
            <person name="Kyrpides N."/>
            <person name="Klenk H."/>
            <person name="Cheng J."/>
        </authorList>
    </citation>
    <scope>NUCLEOTIDE SEQUENCE [LARGE SCALE GENOMIC DNA]</scope>
    <source>
        <strain evidence="12">ATCC BAA-798 / YNP1</strain>
    </source>
</reference>
<keyword evidence="2" id="KW-0645">Protease</keyword>
<feature type="domain" description="Peptidase S9A N-terminal" evidence="10">
    <location>
        <begin position="59"/>
        <end position="302"/>
    </location>
</feature>
<dbReference type="STRING" id="525904.Tter_1709"/>
<dbReference type="OrthoDB" id="9812921at2"/>
<dbReference type="PANTHER" id="PTHR42776:SF27">
    <property type="entry name" value="DIPEPTIDYL PEPTIDASE FAMILY MEMBER 6"/>
    <property type="match status" value="1"/>
</dbReference>
<evidence type="ECO:0000256" key="7">
    <source>
        <dbReference type="ARBA" id="ARBA00032596"/>
    </source>
</evidence>
<dbReference type="SUPFAM" id="SSF53474">
    <property type="entry name" value="alpha/beta-Hydrolases"/>
    <property type="match status" value="1"/>
</dbReference>
<keyword evidence="12" id="KW-1185">Reference proteome</keyword>
<evidence type="ECO:0000256" key="1">
    <source>
        <dbReference type="ARBA" id="ARBA00005228"/>
    </source>
</evidence>
<dbReference type="PRINTS" id="PR00862">
    <property type="entry name" value="PROLIGOPTASE"/>
</dbReference>
<dbReference type="PROSITE" id="PS00708">
    <property type="entry name" value="PRO_ENDOPEP_SER"/>
    <property type="match status" value="1"/>
</dbReference>
<evidence type="ECO:0000313" key="12">
    <source>
        <dbReference type="Proteomes" id="UP000000323"/>
    </source>
</evidence>
<keyword evidence="5" id="KW-0007">Acetylation</keyword>
<keyword evidence="3" id="KW-0378">Hydrolase</keyword>
<accession>D1CCV0</accession>
<dbReference type="InterPro" id="IPR001375">
    <property type="entry name" value="Peptidase_S9_cat"/>
</dbReference>
<name>D1CCV0_THET1</name>
<proteinExistence type="inferred from homology"/>
<sequence length="594" mass="66560">MHKYDFRRFLHVRNAYAGSISPSGKQVAFLYDVTGVPQVWITSIDGQWPDQVTYFEERVSGVKFSPDGSRLVFIMDAGGNERHGIHGVLLDGYVHEPIQPEPNVIHLWGDWSPDGRRIAYTSNKRDPRFFDVYIKSLDGGDPIMVLQDDGTNSVPAWSPDARHLIVSRSETNLDNNIYLLDLESGDRKLLSQHEGEALFVSPHFIGSDRLIVASNKDREFVGVAEIDLNDGDFRYLIETDWDVDSLTVSKDGSKIVYALNEDGYSRLYIWQDGHIRALEYIPSGVLAQQLELSDDGSTLILSMYSPSLNLNVWAVDVSSDRCWQVTYAGRAGIPDDVFAEPRLIRYRSFDGLEIPAFLYLPPDREPPLPVVVHVHGGPESQARPIFNASIQYLVHHGFAVLAPNVRGSTGYGKSYTHLDDVYLRMNSVADLKAAADWLVESGIAQEDKIAIMGGSYGGFMVLSAITTYPDVWAAAVDIVGIANFVTFLENTGPWRRKLREAEYGSLENDREFLESISPINHVDRISCPLLVVHGTNDPRVPVGEAEQIVDSLRARGTDVEYIRFEDEGHGVVKLPNRIYYTEQVVRFLDKHIGS</sequence>
<dbReference type="Gene3D" id="3.40.50.1820">
    <property type="entry name" value="alpha/beta hydrolase"/>
    <property type="match status" value="1"/>
</dbReference>
<evidence type="ECO:0000313" key="11">
    <source>
        <dbReference type="EMBL" id="ACZ42615.1"/>
    </source>
</evidence>
<dbReference type="eggNOG" id="COG0823">
    <property type="taxonomic scope" value="Bacteria"/>
</dbReference>
<evidence type="ECO:0000256" key="4">
    <source>
        <dbReference type="ARBA" id="ARBA00022825"/>
    </source>
</evidence>